<comment type="caution">
    <text evidence="1">The sequence shown here is derived from an EMBL/GenBank/DDBJ whole genome shotgun (WGS) entry which is preliminary data.</text>
</comment>
<dbReference type="Proteomes" id="UP000790377">
    <property type="component" value="Unassembled WGS sequence"/>
</dbReference>
<evidence type="ECO:0000313" key="1">
    <source>
        <dbReference type="EMBL" id="KAH7916189.1"/>
    </source>
</evidence>
<proteinExistence type="predicted"/>
<evidence type="ECO:0000313" key="2">
    <source>
        <dbReference type="Proteomes" id="UP000790377"/>
    </source>
</evidence>
<sequence length="316" mass="34805">MADTDQQRLLELLHAHGQKFLDSFDLPSPPTKKRKTHENHALATSNVVEAESDEEESEWLGFGGHGSKSSYESDNETDNSFDQGDDGFTASSSTRLPDVIVFSDTQSKSAEKKIMDTAQKKAFMSSKASKVTAAQIAGSSSVKKDDDVDEERTNLQNDAILHRLLHTKLLSGSLHPDLNLSHAQREKALAGRVLELSGSARLGKGEKITRETERNKAAKRVREGLLRKKEERDMAQIEEAKNLGNYHPSLKKLYDSEKSETGRKKRDRGLGMGIGRFSGGTLTLSREEINSVTGRASRGGRGRGSRGQSNRGRGRK</sequence>
<gene>
    <name evidence="1" type="ORF">BJ138DRAFT_1053460</name>
</gene>
<keyword evidence="2" id="KW-1185">Reference proteome</keyword>
<dbReference type="EMBL" id="MU267593">
    <property type="protein sequence ID" value="KAH7916189.1"/>
    <property type="molecule type" value="Genomic_DNA"/>
</dbReference>
<reference evidence="1" key="1">
    <citation type="journal article" date="2021" name="New Phytol.">
        <title>Evolutionary innovations through gain and loss of genes in the ectomycorrhizal Boletales.</title>
        <authorList>
            <person name="Wu G."/>
            <person name="Miyauchi S."/>
            <person name="Morin E."/>
            <person name="Kuo A."/>
            <person name="Drula E."/>
            <person name="Varga T."/>
            <person name="Kohler A."/>
            <person name="Feng B."/>
            <person name="Cao Y."/>
            <person name="Lipzen A."/>
            <person name="Daum C."/>
            <person name="Hundley H."/>
            <person name="Pangilinan J."/>
            <person name="Johnson J."/>
            <person name="Barry K."/>
            <person name="LaButti K."/>
            <person name="Ng V."/>
            <person name="Ahrendt S."/>
            <person name="Min B."/>
            <person name="Choi I.G."/>
            <person name="Park H."/>
            <person name="Plett J.M."/>
            <person name="Magnuson J."/>
            <person name="Spatafora J.W."/>
            <person name="Nagy L.G."/>
            <person name="Henrissat B."/>
            <person name="Grigoriev I.V."/>
            <person name="Yang Z.L."/>
            <person name="Xu J."/>
            <person name="Martin F.M."/>
        </authorList>
    </citation>
    <scope>NUCLEOTIDE SEQUENCE</scope>
    <source>
        <strain evidence="1">ATCC 28755</strain>
    </source>
</reference>
<protein>
    <submittedName>
        <fullName evidence="1">Uncharacterized protein</fullName>
    </submittedName>
</protein>
<name>A0ACB8ATB4_9AGAM</name>
<organism evidence="1 2">
    <name type="scientific">Hygrophoropsis aurantiaca</name>
    <dbReference type="NCBI Taxonomy" id="72124"/>
    <lineage>
        <taxon>Eukaryota</taxon>
        <taxon>Fungi</taxon>
        <taxon>Dikarya</taxon>
        <taxon>Basidiomycota</taxon>
        <taxon>Agaricomycotina</taxon>
        <taxon>Agaricomycetes</taxon>
        <taxon>Agaricomycetidae</taxon>
        <taxon>Boletales</taxon>
        <taxon>Coniophorineae</taxon>
        <taxon>Hygrophoropsidaceae</taxon>
        <taxon>Hygrophoropsis</taxon>
    </lineage>
</organism>
<accession>A0ACB8ATB4</accession>